<evidence type="ECO:0000256" key="4">
    <source>
        <dbReference type="ARBA" id="ARBA00022597"/>
    </source>
</evidence>
<proteinExistence type="evidence at transcript level"/>
<feature type="transmembrane region" description="Helical" evidence="9">
    <location>
        <begin position="30"/>
        <end position="47"/>
    </location>
</feature>
<evidence type="ECO:0000256" key="1">
    <source>
        <dbReference type="ARBA" id="ARBA00004653"/>
    </source>
</evidence>
<dbReference type="Pfam" id="PF04142">
    <property type="entry name" value="Nuc_sug_transp"/>
    <property type="match status" value="1"/>
</dbReference>
<evidence type="ECO:0000256" key="3">
    <source>
        <dbReference type="ARBA" id="ARBA00022448"/>
    </source>
</evidence>
<sequence length="347" mass="38499">MNAKLLDSPVKTTFLPPLHRSFSKMFSLKYLSLGVLIFQNSILVLLLRYTRTAISPGELVYLASTAVLLAEILKIVICIFFLLRDAFWNIKRFLYSVHSEAIVNWKDSLKLLVPAALYVIQNNLLYLAITNLDAATYQVTYQLKILTTAVFSVLLLNSKLNVMKWFSLVILMLGVVIVQVYSAKSTSSNSVHSGSQFIGLFAVLSACISSGFSGVYFEKILKGSSTSLWMRNLQLAFFSIIFAFAGIILNDLKPVLENGFFQGYNRFVWLSVVIQGLGGLLIGAVVKYADNILKGFATSLSIVASSLASYYIFNDFEPSGYFFCGASFVLLATYLYSLPAPPEITKN</sequence>
<protein>
    <submittedName>
        <fullName evidence="10">UDP-N-acetylglucosamine transporter</fullName>
    </submittedName>
</protein>
<dbReference type="InterPro" id="IPR007271">
    <property type="entry name" value="Nuc_sug_transpt"/>
</dbReference>
<comment type="subcellular location">
    <subcellularLocation>
        <location evidence="1">Golgi apparatus membrane</location>
        <topology evidence="1">Multi-pass membrane protein</topology>
    </subcellularLocation>
</comment>
<evidence type="ECO:0000256" key="8">
    <source>
        <dbReference type="ARBA" id="ARBA00023136"/>
    </source>
</evidence>
<evidence type="ECO:0000313" key="10">
    <source>
        <dbReference type="EMBL" id="CDG66477.1"/>
    </source>
</evidence>
<dbReference type="GO" id="GO:0015165">
    <property type="term" value="F:pyrimidine nucleotide-sugar transmembrane transporter activity"/>
    <property type="evidence" value="ECO:0007669"/>
    <property type="project" value="InterPro"/>
</dbReference>
<dbReference type="GO" id="GO:0000139">
    <property type="term" value="C:Golgi membrane"/>
    <property type="evidence" value="ECO:0007669"/>
    <property type="project" value="UniProtKB-SubCell"/>
</dbReference>
<reference evidence="10" key="1">
    <citation type="journal article" date="2013" name="Genome Biol. Evol.">
        <title>Punctuated emergences of genetic and phenotypic innovations in eumetazoan, bilaterian, euteleostome, and hominidae ancestors.</title>
        <authorList>
            <person name="Wenger Y."/>
            <person name="Galliot B."/>
        </authorList>
    </citation>
    <scope>NUCLEOTIDE SEQUENCE</scope>
    <source>
        <tissue evidence="10">Whole animals</tissue>
    </source>
</reference>
<keyword evidence="6 9" id="KW-1133">Transmembrane helix</keyword>
<dbReference type="FunFam" id="1.10.3730.20:FF:000037">
    <property type="entry name" value="Nucleotide Sugar TransPorter family"/>
    <property type="match status" value="1"/>
</dbReference>
<dbReference type="SUPFAM" id="SSF103481">
    <property type="entry name" value="Multidrug resistance efflux transporter EmrE"/>
    <property type="match status" value="1"/>
</dbReference>
<keyword evidence="8 9" id="KW-0472">Membrane</keyword>
<evidence type="ECO:0000256" key="7">
    <source>
        <dbReference type="ARBA" id="ARBA00023034"/>
    </source>
</evidence>
<accession>T2M3A9</accession>
<evidence type="ECO:0000256" key="5">
    <source>
        <dbReference type="ARBA" id="ARBA00022692"/>
    </source>
</evidence>
<keyword evidence="3" id="KW-0813">Transport</keyword>
<keyword evidence="5 9" id="KW-0812">Transmembrane</keyword>
<feature type="transmembrane region" description="Helical" evidence="9">
    <location>
        <begin position="195"/>
        <end position="217"/>
    </location>
</feature>
<evidence type="ECO:0000256" key="9">
    <source>
        <dbReference type="SAM" id="Phobius"/>
    </source>
</evidence>
<feature type="transmembrane region" description="Helical" evidence="9">
    <location>
        <begin position="165"/>
        <end position="183"/>
    </location>
</feature>
<evidence type="ECO:0000256" key="6">
    <source>
        <dbReference type="ARBA" id="ARBA00022989"/>
    </source>
</evidence>
<dbReference type="PANTHER" id="PTHR10231">
    <property type="entry name" value="NUCLEOTIDE-SUGAR TRANSMEMBRANE TRANSPORTER"/>
    <property type="match status" value="1"/>
</dbReference>
<dbReference type="NCBIfam" id="TIGR00803">
    <property type="entry name" value="nst"/>
    <property type="match status" value="1"/>
</dbReference>
<keyword evidence="4" id="KW-0762">Sugar transport</keyword>
<evidence type="ECO:0000256" key="2">
    <source>
        <dbReference type="ARBA" id="ARBA00009976"/>
    </source>
</evidence>
<feature type="transmembrane region" description="Helical" evidence="9">
    <location>
        <begin position="59"/>
        <end position="83"/>
    </location>
</feature>
<comment type="similarity">
    <text evidence="2">Belongs to the nucleotide-sugar transporter family. SLC35A subfamily.</text>
</comment>
<dbReference type="AlphaFoldDB" id="T2M3A9"/>
<organism evidence="10">
    <name type="scientific">Hydra vulgaris</name>
    <name type="common">Hydra</name>
    <name type="synonym">Hydra attenuata</name>
    <dbReference type="NCBI Taxonomy" id="6087"/>
    <lineage>
        <taxon>Eukaryota</taxon>
        <taxon>Metazoa</taxon>
        <taxon>Cnidaria</taxon>
        <taxon>Hydrozoa</taxon>
        <taxon>Hydroidolina</taxon>
        <taxon>Anthoathecata</taxon>
        <taxon>Aplanulata</taxon>
        <taxon>Hydridae</taxon>
        <taxon>Hydra</taxon>
    </lineage>
</organism>
<keyword evidence="7" id="KW-0333">Golgi apparatus</keyword>
<feature type="transmembrane region" description="Helical" evidence="9">
    <location>
        <begin position="141"/>
        <end position="158"/>
    </location>
</feature>
<feature type="transmembrane region" description="Helical" evidence="9">
    <location>
        <begin position="296"/>
        <end position="313"/>
    </location>
</feature>
<name>T2M3A9_HYDVU</name>
<dbReference type="PIRSF" id="PIRSF005799">
    <property type="entry name" value="UDP-gal_transpt"/>
    <property type="match status" value="1"/>
</dbReference>
<gene>
    <name evidence="10" type="primary">SLC35A3</name>
</gene>
<feature type="transmembrane region" description="Helical" evidence="9">
    <location>
        <begin position="319"/>
        <end position="338"/>
    </location>
</feature>
<dbReference type="InterPro" id="IPR037185">
    <property type="entry name" value="EmrE-like"/>
</dbReference>
<feature type="transmembrane region" description="Helical" evidence="9">
    <location>
        <begin position="229"/>
        <end position="249"/>
    </location>
</feature>
<dbReference type="EMBL" id="HAAD01000245">
    <property type="protein sequence ID" value="CDG66477.1"/>
    <property type="molecule type" value="mRNA"/>
</dbReference>
<dbReference type="OrthoDB" id="408493at2759"/>
<feature type="transmembrane region" description="Helical" evidence="9">
    <location>
        <begin position="269"/>
        <end position="289"/>
    </location>
</feature>